<gene>
    <name evidence="3" type="ORF">MTR67_052001</name>
</gene>
<keyword evidence="1" id="KW-1133">Transmembrane helix</keyword>
<feature type="signal peptide" evidence="2">
    <location>
        <begin position="1"/>
        <end position="18"/>
    </location>
</feature>
<evidence type="ECO:0000313" key="4">
    <source>
        <dbReference type="Proteomes" id="UP001234989"/>
    </source>
</evidence>
<keyword evidence="4" id="KW-1185">Reference proteome</keyword>
<organism evidence="3 4">
    <name type="scientific">Solanum verrucosum</name>
    <dbReference type="NCBI Taxonomy" id="315347"/>
    <lineage>
        <taxon>Eukaryota</taxon>
        <taxon>Viridiplantae</taxon>
        <taxon>Streptophyta</taxon>
        <taxon>Embryophyta</taxon>
        <taxon>Tracheophyta</taxon>
        <taxon>Spermatophyta</taxon>
        <taxon>Magnoliopsida</taxon>
        <taxon>eudicotyledons</taxon>
        <taxon>Gunneridae</taxon>
        <taxon>Pentapetalae</taxon>
        <taxon>asterids</taxon>
        <taxon>lamiids</taxon>
        <taxon>Solanales</taxon>
        <taxon>Solanaceae</taxon>
        <taxon>Solanoideae</taxon>
        <taxon>Solaneae</taxon>
        <taxon>Solanum</taxon>
    </lineage>
</organism>
<dbReference type="Proteomes" id="UP001234989">
    <property type="component" value="Chromosome 12"/>
</dbReference>
<evidence type="ECO:0000256" key="2">
    <source>
        <dbReference type="SAM" id="SignalP"/>
    </source>
</evidence>
<reference evidence="3" key="1">
    <citation type="submission" date="2023-08" db="EMBL/GenBank/DDBJ databases">
        <title>A de novo genome assembly of Solanum verrucosum Schlechtendal, a Mexican diploid species geographically isolated from the other diploid A-genome species in potato relatives.</title>
        <authorList>
            <person name="Hosaka K."/>
        </authorList>
    </citation>
    <scope>NUCLEOTIDE SEQUENCE</scope>
    <source>
        <tissue evidence="3">Young leaves</tissue>
    </source>
</reference>
<evidence type="ECO:0000313" key="3">
    <source>
        <dbReference type="EMBL" id="WMV58616.1"/>
    </source>
</evidence>
<feature type="transmembrane region" description="Helical" evidence="1">
    <location>
        <begin position="39"/>
        <end position="58"/>
    </location>
</feature>
<accession>A0AAF0V8K1</accession>
<sequence>MPALSLLLLVFLIEFSWSSLELCTDTIDLFESLCSVRSFVYVYFNIFFLFCVLPHNIVTR</sequence>
<keyword evidence="2" id="KW-0732">Signal</keyword>
<dbReference type="EMBL" id="CP133623">
    <property type="protein sequence ID" value="WMV58616.1"/>
    <property type="molecule type" value="Genomic_DNA"/>
</dbReference>
<evidence type="ECO:0000256" key="1">
    <source>
        <dbReference type="SAM" id="Phobius"/>
    </source>
</evidence>
<protein>
    <submittedName>
        <fullName evidence="3">Uncharacterized protein</fullName>
    </submittedName>
</protein>
<feature type="chain" id="PRO_5042269772" evidence="2">
    <location>
        <begin position="19"/>
        <end position="60"/>
    </location>
</feature>
<keyword evidence="1" id="KW-0812">Transmembrane</keyword>
<dbReference type="AlphaFoldDB" id="A0AAF0V8K1"/>
<name>A0AAF0V8K1_SOLVR</name>
<proteinExistence type="predicted"/>
<keyword evidence="1" id="KW-0472">Membrane</keyword>